<evidence type="ECO:0000259" key="3">
    <source>
        <dbReference type="Pfam" id="PF19276"/>
    </source>
</evidence>
<dbReference type="InterPro" id="IPR050135">
    <property type="entry name" value="dGTPase-like"/>
</dbReference>
<evidence type="ECO:0000313" key="4">
    <source>
        <dbReference type="EMBL" id="GAG48560.1"/>
    </source>
</evidence>
<feature type="region of interest" description="Disordered" evidence="1">
    <location>
        <begin position="1"/>
        <end position="31"/>
    </location>
</feature>
<dbReference type="InterPro" id="IPR006674">
    <property type="entry name" value="HD_domain"/>
</dbReference>
<protein>
    <submittedName>
        <fullName evidence="4">Uncharacterized protein</fullName>
    </submittedName>
</protein>
<dbReference type="EMBL" id="BARS01055742">
    <property type="protein sequence ID" value="GAG48560.1"/>
    <property type="molecule type" value="Genomic_DNA"/>
</dbReference>
<dbReference type="Pfam" id="PF19276">
    <property type="entry name" value="HD_assoc_2"/>
    <property type="match status" value="1"/>
</dbReference>
<organism evidence="4">
    <name type="scientific">marine sediment metagenome</name>
    <dbReference type="NCBI Taxonomy" id="412755"/>
    <lineage>
        <taxon>unclassified sequences</taxon>
        <taxon>metagenomes</taxon>
        <taxon>ecological metagenomes</taxon>
    </lineage>
</organism>
<reference evidence="4" key="1">
    <citation type="journal article" date="2014" name="Front. Microbiol.">
        <title>High frequency of phylogenetically diverse reductive dehalogenase-homologous genes in deep subseafloor sedimentary metagenomes.</title>
        <authorList>
            <person name="Kawai M."/>
            <person name="Futagami T."/>
            <person name="Toyoda A."/>
            <person name="Takaki Y."/>
            <person name="Nishi S."/>
            <person name="Hori S."/>
            <person name="Arai W."/>
            <person name="Tsubouchi T."/>
            <person name="Morono Y."/>
            <person name="Uchiyama I."/>
            <person name="Ito T."/>
            <person name="Fujiyama A."/>
            <person name="Inagaki F."/>
            <person name="Takami H."/>
        </authorList>
    </citation>
    <scope>NUCLEOTIDE SEQUENCE</scope>
    <source>
        <strain evidence="4">Expedition CK06-06</strain>
    </source>
</reference>
<feature type="domain" description="HD-associated" evidence="3">
    <location>
        <begin position="111"/>
        <end position="178"/>
    </location>
</feature>
<proteinExistence type="predicted"/>
<dbReference type="SUPFAM" id="SSF109604">
    <property type="entry name" value="HD-domain/PDEase-like"/>
    <property type="match status" value="1"/>
</dbReference>
<accession>X0XYX8</accession>
<dbReference type="CDD" id="cd00077">
    <property type="entry name" value="HDc"/>
    <property type="match status" value="1"/>
</dbReference>
<name>X0XYX8_9ZZZZ</name>
<dbReference type="GO" id="GO:0008832">
    <property type="term" value="F:dGTPase activity"/>
    <property type="evidence" value="ECO:0007669"/>
    <property type="project" value="TreeGrafter"/>
</dbReference>
<dbReference type="InterPro" id="IPR003607">
    <property type="entry name" value="HD/PDEase_dom"/>
</dbReference>
<feature type="non-terminal residue" evidence="4">
    <location>
        <position position="1"/>
    </location>
</feature>
<dbReference type="Pfam" id="PF01966">
    <property type="entry name" value="HD"/>
    <property type="match status" value="1"/>
</dbReference>
<evidence type="ECO:0000256" key="1">
    <source>
        <dbReference type="SAM" id="MobiDB-lite"/>
    </source>
</evidence>
<dbReference type="GO" id="GO:0006203">
    <property type="term" value="P:dGTP catabolic process"/>
    <property type="evidence" value="ECO:0007669"/>
    <property type="project" value="TreeGrafter"/>
</dbReference>
<comment type="caution">
    <text evidence="4">The sequence shown here is derived from an EMBL/GenBank/DDBJ whole genome shotgun (WGS) entry which is preliminary data.</text>
</comment>
<dbReference type="PANTHER" id="PTHR11373:SF4">
    <property type="entry name" value="DEOXYNUCLEOSIDE TRIPHOSPHATE TRIPHOSPHOHYDROLASE SAMHD1"/>
    <property type="match status" value="1"/>
</dbReference>
<gene>
    <name evidence="4" type="ORF">S01H1_82246</name>
</gene>
<sequence length="196" mass="22313">AALLHDLGHPPFSHAADELFPEEPGTGKKRQHEDYTQVLIAQSEIREIIDTNFAPLEISAETVVNLFRDPAQLGKVGILLQDIVAGELDADRMDYLARDSLLAGVTYGRYDLERLLDTVTAIEDKEGVHLAVEDGGFYALEAFLLARYYMFLQVYLHEDRRFYDVALSRVLKELLRIEGGTYPQPTDWQKFLRLDD</sequence>
<dbReference type="InterPro" id="IPR045509">
    <property type="entry name" value="HD_assoc_2"/>
</dbReference>
<dbReference type="PANTHER" id="PTHR11373">
    <property type="entry name" value="DEOXYNUCLEOSIDE TRIPHOSPHATE TRIPHOSPHOHYDROLASE"/>
    <property type="match status" value="1"/>
</dbReference>
<feature type="non-terminal residue" evidence="4">
    <location>
        <position position="196"/>
    </location>
</feature>
<dbReference type="AlphaFoldDB" id="X0XYX8"/>
<dbReference type="Gene3D" id="1.10.3210.10">
    <property type="entry name" value="Hypothetical protein af1432"/>
    <property type="match status" value="1"/>
</dbReference>
<feature type="domain" description="HD" evidence="2">
    <location>
        <begin position="1"/>
        <end position="97"/>
    </location>
</feature>
<evidence type="ECO:0000259" key="2">
    <source>
        <dbReference type="Pfam" id="PF01966"/>
    </source>
</evidence>